<evidence type="ECO:0000259" key="1">
    <source>
        <dbReference type="Pfam" id="PF01609"/>
    </source>
</evidence>
<evidence type="ECO:0000313" key="3">
    <source>
        <dbReference type="Proteomes" id="UP000232638"/>
    </source>
</evidence>
<evidence type="ECO:0000313" key="2">
    <source>
        <dbReference type="EMBL" id="AUB83681.1"/>
    </source>
</evidence>
<organism evidence="2 3">
    <name type="scientific">Candidatus Thiodictyon syntrophicum</name>
    <dbReference type="NCBI Taxonomy" id="1166950"/>
    <lineage>
        <taxon>Bacteria</taxon>
        <taxon>Pseudomonadati</taxon>
        <taxon>Pseudomonadota</taxon>
        <taxon>Gammaproteobacteria</taxon>
        <taxon>Chromatiales</taxon>
        <taxon>Chromatiaceae</taxon>
        <taxon>Thiodictyon</taxon>
    </lineage>
</organism>
<dbReference type="AlphaFoldDB" id="A0A2K8UEZ0"/>
<dbReference type="InterPro" id="IPR012337">
    <property type="entry name" value="RNaseH-like_sf"/>
</dbReference>
<feature type="domain" description="Transposase IS4-like" evidence="1">
    <location>
        <begin position="131"/>
        <end position="361"/>
    </location>
</feature>
<dbReference type="Pfam" id="PF01609">
    <property type="entry name" value="DDE_Tnp_1"/>
    <property type="match status" value="1"/>
</dbReference>
<accession>A0A2K8UEZ0</accession>
<protein>
    <submittedName>
        <fullName evidence="2">IS4 family transposase</fullName>
    </submittedName>
</protein>
<sequence length="460" mass="51364">MHCGPQTSAVQRHVQNCTQQPEADVFFNLLTGPRLLERAAALAPPHRNRLFPPVKVLSMFCTQALSADGSCQEAVDAEALNRMAHGLPRCKSDTGGYCKARQRLPTEMPRTLARETGALVSDAIPQHWQWQNRRVWLVDGTIVSMPDTRANQIRWPQPATQAPGLGFPHCRLVGLIGLGSGALCDALIAPCEGKGSDEQTLLRQLLPRLKAGDILVGDAFFPTYFLLCALVAAGIDGVFEQYGARRRSTNFSVGQRRGPRDHLIVLPKPKRPEWLSPADYARVPATLTVRELAAGGKILVATLLCPSRYPKSAINALYRRRWSVELDLRNIKTTLGMDQLSCKTPAMVEKEIWIYLLAYNLIRLLMAQSALLADQIPRQLSFKHTVQLWTLWQPYRDALATASDLMALLAMMAEQRVGLRPGRIEPRALKRRPRNFPLLMEPRALARQDVRLHGHPKKAK</sequence>
<dbReference type="RefSeq" id="WP_100921361.1">
    <property type="nucleotide sequence ID" value="NZ_CP020370.1"/>
</dbReference>
<dbReference type="InterPro" id="IPR002559">
    <property type="entry name" value="Transposase_11"/>
</dbReference>
<dbReference type="KEGG" id="tsy:THSYN_23815"/>
<dbReference type="InterPro" id="IPR047952">
    <property type="entry name" value="Transpos_IS4"/>
</dbReference>
<dbReference type="SUPFAM" id="SSF53098">
    <property type="entry name" value="Ribonuclease H-like"/>
    <property type="match status" value="1"/>
</dbReference>
<proteinExistence type="predicted"/>
<name>A0A2K8UEZ0_9GAMM</name>
<reference evidence="2 3" key="1">
    <citation type="submission" date="2017-03" db="EMBL/GenBank/DDBJ databases">
        <title>Complete genome sequence of Candidatus 'Thiodictyon syntrophicum' sp. nov. strain Cad16T, a photolithoautotroph purple sulfur bacterium isolated from an alpine meromictic lake.</title>
        <authorList>
            <person name="Luedin S.M."/>
            <person name="Pothier J.F."/>
            <person name="Danza F."/>
            <person name="Storelli N."/>
            <person name="Wittwer M."/>
            <person name="Tonolla M."/>
        </authorList>
    </citation>
    <scope>NUCLEOTIDE SEQUENCE [LARGE SCALE GENOMIC DNA]</scope>
    <source>
        <strain evidence="2 3">Cad16T</strain>
    </source>
</reference>
<gene>
    <name evidence="2" type="ORF">THSYN_23815</name>
</gene>
<keyword evidence="3" id="KW-1185">Reference proteome</keyword>
<dbReference type="NCBIfam" id="NF033592">
    <property type="entry name" value="transpos_IS4_1"/>
    <property type="match status" value="1"/>
</dbReference>
<dbReference type="PANTHER" id="PTHR37529">
    <property type="entry name" value="TRANSPOSASE INSG FOR INSERTION SEQUENCE ELEMENT IS4-RELATED"/>
    <property type="match status" value="1"/>
</dbReference>
<dbReference type="EMBL" id="CP020370">
    <property type="protein sequence ID" value="AUB83681.1"/>
    <property type="molecule type" value="Genomic_DNA"/>
</dbReference>
<dbReference type="OrthoDB" id="9796012at2"/>
<dbReference type="GO" id="GO:0003677">
    <property type="term" value="F:DNA binding"/>
    <property type="evidence" value="ECO:0007669"/>
    <property type="project" value="InterPro"/>
</dbReference>
<dbReference type="Proteomes" id="UP000232638">
    <property type="component" value="Chromosome"/>
</dbReference>
<dbReference type="GO" id="GO:0006313">
    <property type="term" value="P:DNA transposition"/>
    <property type="evidence" value="ECO:0007669"/>
    <property type="project" value="InterPro"/>
</dbReference>
<dbReference type="GO" id="GO:0004803">
    <property type="term" value="F:transposase activity"/>
    <property type="evidence" value="ECO:0007669"/>
    <property type="project" value="InterPro"/>
</dbReference>
<dbReference type="PANTHER" id="PTHR37529:SF1">
    <property type="entry name" value="TRANSPOSASE INSG FOR INSERTION SEQUENCE ELEMENT IS4-RELATED"/>
    <property type="match status" value="1"/>
</dbReference>